<evidence type="ECO:0000313" key="1">
    <source>
        <dbReference type="EMBL" id="PIP87125.1"/>
    </source>
</evidence>
<sequence length="65" mass="7551">MIHQKLVDPEVSPTTARVLGYLSVFWTENHIESTLYTKVKKYATPVMGYTQKTQLLFIYKKTTLV</sequence>
<gene>
    <name evidence="1" type="ORF">COW81_01755</name>
</gene>
<reference evidence="1 2" key="1">
    <citation type="submission" date="2017-09" db="EMBL/GenBank/DDBJ databases">
        <title>Depth-based differentiation of microbial function through sediment-hosted aquifers and enrichment of novel symbionts in the deep terrestrial subsurface.</title>
        <authorList>
            <person name="Probst A.J."/>
            <person name="Ladd B."/>
            <person name="Jarett J.K."/>
            <person name="Geller-Mcgrath D.E."/>
            <person name="Sieber C.M."/>
            <person name="Emerson J.B."/>
            <person name="Anantharaman K."/>
            <person name="Thomas B.C."/>
            <person name="Malmstrom R."/>
            <person name="Stieglmeier M."/>
            <person name="Klingl A."/>
            <person name="Woyke T."/>
            <person name="Ryan C.M."/>
            <person name="Banfield J.F."/>
        </authorList>
    </citation>
    <scope>NUCLEOTIDE SEQUENCE [LARGE SCALE GENOMIC DNA]</scope>
    <source>
        <strain evidence="1">CG22_combo_CG10-13_8_21_14_all_36_13</strain>
    </source>
</reference>
<dbReference type="Proteomes" id="UP000231143">
    <property type="component" value="Unassembled WGS sequence"/>
</dbReference>
<comment type="caution">
    <text evidence="1">The sequence shown here is derived from an EMBL/GenBank/DDBJ whole genome shotgun (WGS) entry which is preliminary data.</text>
</comment>
<evidence type="ECO:0000313" key="2">
    <source>
        <dbReference type="Proteomes" id="UP000231143"/>
    </source>
</evidence>
<organism evidence="1 2">
    <name type="scientific">Candidatus Campbellbacteria bacterium CG22_combo_CG10-13_8_21_14_all_36_13</name>
    <dbReference type="NCBI Taxonomy" id="1974529"/>
    <lineage>
        <taxon>Bacteria</taxon>
        <taxon>Candidatus Campbelliibacteriota</taxon>
    </lineage>
</organism>
<dbReference type="AlphaFoldDB" id="A0A2H0DY73"/>
<accession>A0A2H0DY73</accession>
<name>A0A2H0DY73_9BACT</name>
<protein>
    <submittedName>
        <fullName evidence="1">Uncharacterized protein</fullName>
    </submittedName>
</protein>
<proteinExistence type="predicted"/>
<dbReference type="EMBL" id="PCTT01000023">
    <property type="protein sequence ID" value="PIP87125.1"/>
    <property type="molecule type" value="Genomic_DNA"/>
</dbReference>